<proteinExistence type="predicted"/>
<evidence type="ECO:0000313" key="1">
    <source>
        <dbReference type="EMBL" id="SUB01218.1"/>
    </source>
</evidence>
<gene>
    <name evidence="1" type="ORF">NCTC13350_02153</name>
</gene>
<accession>A0A378ZVY5</accession>
<evidence type="ECO:0000313" key="2">
    <source>
        <dbReference type="Proteomes" id="UP000255000"/>
    </source>
</evidence>
<protein>
    <submittedName>
        <fullName evidence="1">Uncharacterized protein</fullName>
    </submittedName>
</protein>
<dbReference type="EMBL" id="UGSK01000001">
    <property type="protein sequence ID" value="SUB01218.1"/>
    <property type="molecule type" value="Genomic_DNA"/>
</dbReference>
<dbReference type="Proteomes" id="UP000255000">
    <property type="component" value="Unassembled WGS sequence"/>
</dbReference>
<name>A0A378ZVY5_9HYPH</name>
<sequence>MLVRVALFFTVVMGLAGATAALGLVVTENTTQCQSYKAC</sequence>
<reference evidence="1 2" key="1">
    <citation type="submission" date="2018-06" db="EMBL/GenBank/DDBJ databases">
        <authorList>
            <consortium name="Pathogen Informatics"/>
            <person name="Doyle S."/>
        </authorList>
    </citation>
    <scope>NUCLEOTIDE SEQUENCE [LARGE SCALE GENOMIC DNA]</scope>
    <source>
        <strain evidence="1 2">NCTC13350</strain>
    </source>
</reference>
<organism evidence="1 2">
    <name type="scientific">Pannonibacter phragmitetus</name>
    <dbReference type="NCBI Taxonomy" id="121719"/>
    <lineage>
        <taxon>Bacteria</taxon>
        <taxon>Pseudomonadati</taxon>
        <taxon>Pseudomonadota</taxon>
        <taxon>Alphaproteobacteria</taxon>
        <taxon>Hyphomicrobiales</taxon>
        <taxon>Stappiaceae</taxon>
        <taxon>Pannonibacter</taxon>
    </lineage>
</organism>
<dbReference type="AlphaFoldDB" id="A0A378ZVY5"/>